<organism evidence="3 4">
    <name type="scientific">Streptomyces longispororuber</name>
    <dbReference type="NCBI Taxonomy" id="68230"/>
    <lineage>
        <taxon>Bacteria</taxon>
        <taxon>Bacillati</taxon>
        <taxon>Actinomycetota</taxon>
        <taxon>Actinomycetes</taxon>
        <taxon>Kitasatosporales</taxon>
        <taxon>Streptomycetaceae</taxon>
        <taxon>Streptomyces</taxon>
    </lineage>
</organism>
<accession>A0A919AFJ3</accession>
<gene>
    <name evidence="3" type="ORF">GCM10018785_75580</name>
</gene>
<evidence type="ECO:0000256" key="1">
    <source>
        <dbReference type="SAM" id="MobiDB-lite"/>
    </source>
</evidence>
<keyword evidence="2" id="KW-1133">Transmembrane helix</keyword>
<evidence type="ECO:0000313" key="4">
    <source>
        <dbReference type="Proteomes" id="UP000608024"/>
    </source>
</evidence>
<evidence type="ECO:0008006" key="5">
    <source>
        <dbReference type="Google" id="ProtNLM"/>
    </source>
</evidence>
<dbReference type="InterPro" id="IPR021235">
    <property type="entry name" value="DUF2637"/>
</dbReference>
<keyword evidence="2" id="KW-0472">Membrane</keyword>
<protein>
    <recommendedName>
        <fullName evidence="5">DUF2637 domain-containing protein</fullName>
    </recommendedName>
</protein>
<dbReference type="Proteomes" id="UP000608024">
    <property type="component" value="Unassembled WGS sequence"/>
</dbReference>
<dbReference type="EMBL" id="BNBT01000340">
    <property type="protein sequence ID" value="GHF02920.1"/>
    <property type="molecule type" value="Genomic_DNA"/>
</dbReference>
<evidence type="ECO:0000313" key="3">
    <source>
        <dbReference type="EMBL" id="GHF02920.1"/>
    </source>
</evidence>
<dbReference type="AlphaFoldDB" id="A0A919AFJ3"/>
<keyword evidence="4" id="KW-1185">Reference proteome</keyword>
<reference evidence="3" key="1">
    <citation type="journal article" date="2014" name="Int. J. Syst. Evol. Microbiol.">
        <title>Complete genome sequence of Corynebacterium casei LMG S-19264T (=DSM 44701T), isolated from a smear-ripened cheese.</title>
        <authorList>
            <consortium name="US DOE Joint Genome Institute (JGI-PGF)"/>
            <person name="Walter F."/>
            <person name="Albersmeier A."/>
            <person name="Kalinowski J."/>
            <person name="Ruckert C."/>
        </authorList>
    </citation>
    <scope>NUCLEOTIDE SEQUENCE</scope>
    <source>
        <strain evidence="3">JCM 4784</strain>
    </source>
</reference>
<feature type="transmembrane region" description="Helical" evidence="2">
    <location>
        <begin position="107"/>
        <end position="126"/>
    </location>
</feature>
<proteinExistence type="predicted"/>
<evidence type="ECO:0000256" key="2">
    <source>
        <dbReference type="SAM" id="Phobius"/>
    </source>
</evidence>
<comment type="caution">
    <text evidence="3">The sequence shown here is derived from an EMBL/GenBank/DDBJ whole genome shotgun (WGS) entry which is preliminary data.</text>
</comment>
<name>A0A919AFJ3_9ACTN</name>
<feature type="region of interest" description="Disordered" evidence="1">
    <location>
        <begin position="1"/>
        <end position="34"/>
    </location>
</feature>
<dbReference type="Pfam" id="PF10935">
    <property type="entry name" value="DUF2637"/>
    <property type="match status" value="1"/>
</dbReference>
<reference evidence="3" key="2">
    <citation type="submission" date="2020-09" db="EMBL/GenBank/DDBJ databases">
        <authorList>
            <person name="Sun Q."/>
            <person name="Ohkuma M."/>
        </authorList>
    </citation>
    <scope>NUCLEOTIDE SEQUENCE</scope>
    <source>
        <strain evidence="3">JCM 4784</strain>
    </source>
</reference>
<sequence>MLGIEGRRSRSVLPPEAAAAPSSGGTQRRAPREETDPHLWVRRLCALLVAGVAAYASYVHQREFALQGGADAASAALWPLSVDGLLLRSTVGLLAPPVPAGARRRGVMWLTFLLGIVVSLAANIAAAPDLTWQPVLVAGGLP</sequence>
<keyword evidence="2" id="KW-0812">Transmembrane</keyword>